<proteinExistence type="predicted"/>
<dbReference type="InterPro" id="IPR036983">
    <property type="entry name" value="AIM24_sf"/>
</dbReference>
<dbReference type="AlphaFoldDB" id="A0A7I8D065"/>
<dbReference type="Pfam" id="PF01987">
    <property type="entry name" value="AIM24"/>
    <property type="match status" value="1"/>
</dbReference>
<keyword evidence="2" id="KW-1185">Reference proteome</keyword>
<dbReference type="PANTHER" id="PTHR43657">
    <property type="entry name" value="TRYPTOPHAN RNA-BINDING ATTENUATOR PROTEIN-LIKE PROTEIN"/>
    <property type="match status" value="1"/>
</dbReference>
<dbReference type="PANTHER" id="PTHR43657:SF1">
    <property type="entry name" value="ALTERED INHERITANCE OF MITOCHONDRIA PROTEIN 24, MITOCHONDRIAL"/>
    <property type="match status" value="1"/>
</dbReference>
<dbReference type="InterPro" id="IPR016031">
    <property type="entry name" value="Trp_RNA-bd_attenuator-like_dom"/>
</dbReference>
<dbReference type="KEGG" id="sman:C12CBH8_07970"/>
<organism evidence="1 2">
    <name type="scientific">Solibaculum mannosilyticum</name>
    <dbReference type="NCBI Taxonomy" id="2780922"/>
    <lineage>
        <taxon>Bacteria</taxon>
        <taxon>Bacillati</taxon>
        <taxon>Bacillota</taxon>
        <taxon>Clostridia</taxon>
        <taxon>Eubacteriales</taxon>
        <taxon>Oscillospiraceae</taxon>
        <taxon>Solibaculum</taxon>
    </lineage>
</organism>
<reference evidence="2" key="1">
    <citation type="submission" date="2020-07" db="EMBL/GenBank/DDBJ databases">
        <title>Complete genome sequencing of Clostridia bacterium strain 12CBH8.</title>
        <authorList>
            <person name="Sakamoto M."/>
            <person name="Murakami T."/>
            <person name="Mori H."/>
        </authorList>
    </citation>
    <scope>NUCLEOTIDE SEQUENCE [LARGE SCALE GENOMIC DNA]</scope>
    <source>
        <strain evidence="2">12CBH8</strain>
    </source>
</reference>
<dbReference type="RefSeq" id="WP_090267436.1">
    <property type="nucleotide sequence ID" value="NZ_AP023321.1"/>
</dbReference>
<gene>
    <name evidence="1" type="ORF">C12CBH8_07970</name>
</gene>
<sequence length="226" mass="24073">MKYEIQGTPLPAAICYLDAGERMITEKGAMAWMSPNMKMETTSNGGVGKMFGRMFSGEAMFQNVYTAEGGPGMIAFASSFPGSIRTVHITPSEGLIVQKSAFLASEVGVGLSIFFQKKLGSGFFGGEGFIMQHLTGQGVAFLEIDGYAIEYDLGPNESIVIDTGYLAAMSETCKMDIQKVKGVKNMLFGGEGVFNTLVTGPGKVILQTMPISQLAGVVRPFMPTGN</sequence>
<dbReference type="NCBIfam" id="TIGR00266">
    <property type="entry name" value="TIGR00266 family protein"/>
    <property type="match status" value="1"/>
</dbReference>
<accession>A0A7I8D065</accession>
<name>A0A7I8D065_9FIRM</name>
<evidence type="ECO:0000313" key="2">
    <source>
        <dbReference type="Proteomes" id="UP000593890"/>
    </source>
</evidence>
<dbReference type="SUPFAM" id="SSF51219">
    <property type="entry name" value="TRAP-like"/>
    <property type="match status" value="1"/>
</dbReference>
<dbReference type="EMBL" id="AP023321">
    <property type="protein sequence ID" value="BCI60158.1"/>
    <property type="molecule type" value="Genomic_DNA"/>
</dbReference>
<dbReference type="InterPro" id="IPR002838">
    <property type="entry name" value="AIM24"/>
</dbReference>
<evidence type="ECO:0000313" key="1">
    <source>
        <dbReference type="EMBL" id="BCI60158.1"/>
    </source>
</evidence>
<dbReference type="Gene3D" id="3.60.160.10">
    <property type="entry name" value="Mitochondrial biogenesis AIM24"/>
    <property type="match status" value="1"/>
</dbReference>
<dbReference type="Proteomes" id="UP000593890">
    <property type="component" value="Chromosome"/>
</dbReference>
<protein>
    <submittedName>
        <fullName evidence="1">TIGR00266 family protein</fullName>
    </submittedName>
</protein>